<dbReference type="EMBL" id="QVPD01000001">
    <property type="protein sequence ID" value="RFP62426.1"/>
    <property type="molecule type" value="Genomic_DNA"/>
</dbReference>
<dbReference type="AlphaFoldDB" id="A0A372DS75"/>
<gene>
    <name evidence="2" type="ORF">D0Y53_00985</name>
</gene>
<dbReference type="RefSeq" id="WP_117201246.1">
    <property type="nucleotide sequence ID" value="NZ_JBHTBK010000005.1"/>
</dbReference>
<evidence type="ECO:0000313" key="2">
    <source>
        <dbReference type="EMBL" id="RFP62426.1"/>
    </source>
</evidence>
<reference evidence="2 3" key="1">
    <citation type="submission" date="2018-08" db="EMBL/GenBank/DDBJ databases">
        <title>Lysobacter weifangensis sp. nov., a new member of the family 'Xanthomonadaceae', isolated from soil in a farmland.</title>
        <authorList>
            <person name="Zhao H."/>
        </authorList>
    </citation>
    <scope>NUCLEOTIDE SEQUENCE [LARGE SCALE GENOMIC DNA]</scope>
    <source>
        <strain evidence="2 3">WF-2</strain>
    </source>
</reference>
<name>A0A372DS75_9GAMM</name>
<keyword evidence="1" id="KW-0732">Signal</keyword>
<sequence length="231" mass="25060">MTRIHVSTRCTAAAVLALAFALPAVPALALKPAQARYDLSYNGRPASGSMSVRPQTGGRWLVSLRVGNLLGSIDQATVFDFAAARPRPLGSSRHVSTVVSNKGVVARFDWRHRRASWSGDVKPHRRGPVPLLAGDVDPLVLNVALAADVAAHRTPSYRMLENGRARILAYRRLRNETLVVGGRRVDTVKLFASEAGKQYVAWVAPGVPLPVRLLQHELGGDTVDLRMRALP</sequence>
<organism evidence="2 3">
    <name type="scientific">Cognatiluteimonas weifangensis</name>
    <dbReference type="NCBI Taxonomy" id="2303539"/>
    <lineage>
        <taxon>Bacteria</taxon>
        <taxon>Pseudomonadati</taxon>
        <taxon>Pseudomonadota</taxon>
        <taxon>Gammaproteobacteria</taxon>
        <taxon>Lysobacterales</taxon>
        <taxon>Lysobacteraceae</taxon>
        <taxon>Cognatiluteimonas</taxon>
    </lineage>
</organism>
<dbReference type="OrthoDB" id="6007799at2"/>
<evidence type="ECO:0000313" key="3">
    <source>
        <dbReference type="Proteomes" id="UP000262917"/>
    </source>
</evidence>
<dbReference type="Proteomes" id="UP000262917">
    <property type="component" value="Unassembled WGS sequence"/>
</dbReference>
<feature type="chain" id="PRO_5016868693" evidence="1">
    <location>
        <begin position="30"/>
        <end position="231"/>
    </location>
</feature>
<feature type="signal peptide" evidence="1">
    <location>
        <begin position="1"/>
        <end position="29"/>
    </location>
</feature>
<accession>A0A372DS75</accession>
<comment type="caution">
    <text evidence="2">The sequence shown here is derived from an EMBL/GenBank/DDBJ whole genome shotgun (WGS) entry which is preliminary data.</text>
</comment>
<protein>
    <submittedName>
        <fullName evidence="2">DUF3108 domain-containing protein</fullName>
    </submittedName>
</protein>
<evidence type="ECO:0000256" key="1">
    <source>
        <dbReference type="SAM" id="SignalP"/>
    </source>
</evidence>
<proteinExistence type="predicted"/>
<keyword evidence="3" id="KW-1185">Reference proteome</keyword>